<sequence>MLLIQGPINSSLEALQSYSNYLNNSTTSPISNSTLSMPSNNTPSLSSNVSEEFEQSSTTFIFQSPEPYKTWSTPQLQGNILNRTNYFAVTPLEFPMDEQYSCEGEEKKSRYSLVESIALMPNESLLIDEEGDEITSK</sequence>
<reference evidence="2 3" key="1">
    <citation type="submission" date="2020-06" db="EMBL/GenBank/DDBJ databases">
        <title>Transcriptomic and genomic resources for Thalictrum thalictroides and T. hernandezii: Facilitating candidate gene discovery in an emerging model plant lineage.</title>
        <authorList>
            <person name="Arias T."/>
            <person name="Riano-Pachon D.M."/>
            <person name="Di Stilio V.S."/>
        </authorList>
    </citation>
    <scope>NUCLEOTIDE SEQUENCE [LARGE SCALE GENOMIC DNA]</scope>
    <source>
        <strain evidence="3">cv. WT478/WT964</strain>
        <tissue evidence="2">Leaves</tissue>
    </source>
</reference>
<evidence type="ECO:0000313" key="2">
    <source>
        <dbReference type="EMBL" id="KAF5202675.1"/>
    </source>
</evidence>
<dbReference type="EMBL" id="JABWDY010007767">
    <property type="protein sequence ID" value="KAF5202675.1"/>
    <property type="molecule type" value="Genomic_DNA"/>
</dbReference>
<evidence type="ECO:0000256" key="1">
    <source>
        <dbReference type="SAM" id="MobiDB-lite"/>
    </source>
</evidence>
<dbReference type="AlphaFoldDB" id="A0A7J6X1F9"/>
<feature type="region of interest" description="Disordered" evidence="1">
    <location>
        <begin position="31"/>
        <end position="50"/>
    </location>
</feature>
<organism evidence="2 3">
    <name type="scientific">Thalictrum thalictroides</name>
    <name type="common">Rue-anemone</name>
    <name type="synonym">Anemone thalictroides</name>
    <dbReference type="NCBI Taxonomy" id="46969"/>
    <lineage>
        <taxon>Eukaryota</taxon>
        <taxon>Viridiplantae</taxon>
        <taxon>Streptophyta</taxon>
        <taxon>Embryophyta</taxon>
        <taxon>Tracheophyta</taxon>
        <taxon>Spermatophyta</taxon>
        <taxon>Magnoliopsida</taxon>
        <taxon>Ranunculales</taxon>
        <taxon>Ranunculaceae</taxon>
        <taxon>Thalictroideae</taxon>
        <taxon>Thalictrum</taxon>
    </lineage>
</organism>
<feature type="compositionally biased region" description="Polar residues" evidence="1">
    <location>
        <begin position="37"/>
        <end position="50"/>
    </location>
</feature>
<comment type="caution">
    <text evidence="2">The sequence shown here is derived from an EMBL/GenBank/DDBJ whole genome shotgun (WGS) entry which is preliminary data.</text>
</comment>
<protein>
    <submittedName>
        <fullName evidence="2">Uncharacterized protein</fullName>
    </submittedName>
</protein>
<proteinExistence type="predicted"/>
<accession>A0A7J6X1F9</accession>
<keyword evidence="3" id="KW-1185">Reference proteome</keyword>
<gene>
    <name evidence="2" type="ORF">FRX31_007738</name>
</gene>
<dbReference type="Proteomes" id="UP000554482">
    <property type="component" value="Unassembled WGS sequence"/>
</dbReference>
<evidence type="ECO:0000313" key="3">
    <source>
        <dbReference type="Proteomes" id="UP000554482"/>
    </source>
</evidence>
<name>A0A7J6X1F9_THATH</name>